<keyword evidence="17" id="KW-0175">Coiled coil</keyword>
<feature type="binding site" evidence="15">
    <location>
        <position position="93"/>
    </location>
    <ligand>
        <name>ATP</name>
        <dbReference type="ChEBI" id="CHEBI:30616"/>
    </ligand>
</feature>
<evidence type="ECO:0000256" key="10">
    <source>
        <dbReference type="ARBA" id="ARBA00022840"/>
    </source>
</evidence>
<comment type="subcellular location">
    <subcellularLocation>
        <location evidence="15">Cell membrane</location>
        <topology evidence="15">Peripheral membrane protein</topology>
        <orientation evidence="15">Cytoplasmic side</orientation>
    </subcellularLocation>
    <subcellularLocation>
        <location evidence="15">Cytoplasm</location>
    </subcellularLocation>
    <subcellularLocation>
        <location evidence="2">Membrane</location>
        <topology evidence="2">Peripheral membrane protein</topology>
    </subcellularLocation>
    <text evidence="15">Distribution is 50-50.</text>
</comment>
<dbReference type="GO" id="GO:0046872">
    <property type="term" value="F:metal ion binding"/>
    <property type="evidence" value="ECO:0007669"/>
    <property type="project" value="UniProtKB-KW"/>
</dbReference>
<dbReference type="OrthoDB" id="9805579at2"/>
<accession>A0A1X7J2I6</accession>
<dbReference type="InterPro" id="IPR014001">
    <property type="entry name" value="Helicase_ATP-bd"/>
</dbReference>
<evidence type="ECO:0000256" key="2">
    <source>
        <dbReference type="ARBA" id="ARBA00004170"/>
    </source>
</evidence>
<evidence type="ECO:0000313" key="23">
    <source>
        <dbReference type="Proteomes" id="UP000193355"/>
    </source>
</evidence>
<dbReference type="SMART" id="SM00957">
    <property type="entry name" value="SecA_DEAD"/>
    <property type="match status" value="1"/>
</dbReference>
<dbReference type="SUPFAM" id="SSF81767">
    <property type="entry name" value="Pre-protein crosslinking domain of SecA"/>
    <property type="match status" value="1"/>
</dbReference>
<comment type="similarity">
    <text evidence="3 15 16">Belongs to the SecA family.</text>
</comment>
<dbReference type="InterPro" id="IPR001650">
    <property type="entry name" value="Helicase_C-like"/>
</dbReference>
<evidence type="ECO:0000259" key="21">
    <source>
        <dbReference type="PROSITE" id="PS51196"/>
    </source>
</evidence>
<gene>
    <name evidence="15" type="primary">secA</name>
    <name evidence="22" type="ORF">SAMN06275492_10764</name>
</gene>
<dbReference type="SUPFAM" id="SSF52540">
    <property type="entry name" value="P-loop containing nucleoside triphosphate hydrolases"/>
    <property type="match status" value="2"/>
</dbReference>
<dbReference type="GO" id="GO:0017038">
    <property type="term" value="P:protein import"/>
    <property type="evidence" value="ECO:0007669"/>
    <property type="project" value="InterPro"/>
</dbReference>
<keyword evidence="11 15" id="KW-0653">Protein transport</keyword>
<dbReference type="FunFam" id="3.40.50.300:FF:000113">
    <property type="entry name" value="Preprotein translocase subunit SecA"/>
    <property type="match status" value="1"/>
</dbReference>
<dbReference type="GO" id="GO:0005886">
    <property type="term" value="C:plasma membrane"/>
    <property type="evidence" value="ECO:0007669"/>
    <property type="project" value="UniProtKB-SubCell"/>
</dbReference>
<protein>
    <recommendedName>
        <fullName evidence="15 16">Protein translocase subunit SecA</fullName>
        <ecNumber evidence="15">7.4.2.8</ecNumber>
    </recommendedName>
</protein>
<name>A0A1X7J2I6_9BACT</name>
<feature type="binding site" evidence="15">
    <location>
        <position position="522"/>
    </location>
    <ligand>
        <name>ATP</name>
        <dbReference type="ChEBI" id="CHEBI:30616"/>
    </ligand>
</feature>
<dbReference type="PROSITE" id="PS51196">
    <property type="entry name" value="SECA_MOTOR_DEAD"/>
    <property type="match status" value="1"/>
</dbReference>
<dbReference type="InterPro" id="IPR004027">
    <property type="entry name" value="SEC_C_motif"/>
</dbReference>
<dbReference type="GO" id="GO:0005829">
    <property type="term" value="C:cytosol"/>
    <property type="evidence" value="ECO:0007669"/>
    <property type="project" value="TreeGrafter"/>
</dbReference>
<comment type="function">
    <text evidence="15">Part of the Sec protein translocase complex. Interacts with the SecYEG preprotein conducting channel. Has a central role in coupling the hydrolysis of ATP to the transfer of proteins into and across the cell membrane, serving as an ATP-driven molecular motor driving the stepwise translocation of polypeptide chains across the membrane.</text>
</comment>
<dbReference type="GO" id="GO:0005524">
    <property type="term" value="F:ATP binding"/>
    <property type="evidence" value="ECO:0007669"/>
    <property type="project" value="UniProtKB-UniRule"/>
</dbReference>
<dbReference type="GO" id="GO:0006605">
    <property type="term" value="P:protein targeting"/>
    <property type="evidence" value="ECO:0007669"/>
    <property type="project" value="UniProtKB-UniRule"/>
</dbReference>
<dbReference type="PANTHER" id="PTHR30612:SF0">
    <property type="entry name" value="CHLOROPLAST PROTEIN-TRANSPORTING ATPASE"/>
    <property type="match status" value="1"/>
</dbReference>
<keyword evidence="14 15" id="KW-0472">Membrane</keyword>
<dbReference type="Gene3D" id="3.40.50.300">
    <property type="entry name" value="P-loop containing nucleotide triphosphate hydrolases"/>
    <property type="match status" value="2"/>
</dbReference>
<dbReference type="Proteomes" id="UP000193355">
    <property type="component" value="Unassembled WGS sequence"/>
</dbReference>
<evidence type="ECO:0000256" key="13">
    <source>
        <dbReference type="ARBA" id="ARBA00023010"/>
    </source>
</evidence>
<dbReference type="PRINTS" id="PR00906">
    <property type="entry name" value="SECA"/>
</dbReference>
<evidence type="ECO:0000259" key="20">
    <source>
        <dbReference type="PROSITE" id="PS51194"/>
    </source>
</evidence>
<keyword evidence="13 15" id="KW-0811">Translocation</keyword>
<evidence type="ECO:0000313" key="22">
    <source>
        <dbReference type="EMBL" id="SMG21561.1"/>
    </source>
</evidence>
<comment type="catalytic activity">
    <reaction evidence="15">
        <text>ATP + H2O + cellular proteinSide 1 = ADP + phosphate + cellular proteinSide 2.</text>
        <dbReference type="EC" id="7.4.2.8"/>
    </reaction>
</comment>
<evidence type="ECO:0000256" key="12">
    <source>
        <dbReference type="ARBA" id="ARBA00022967"/>
    </source>
</evidence>
<dbReference type="SUPFAM" id="SSF81886">
    <property type="entry name" value="Helical scaffold and wing domains of SecA"/>
    <property type="match status" value="1"/>
</dbReference>
<feature type="binding site" evidence="15">
    <location>
        <begin position="111"/>
        <end position="115"/>
    </location>
    <ligand>
        <name>ATP</name>
        <dbReference type="ChEBI" id="CHEBI:30616"/>
    </ligand>
</feature>
<evidence type="ECO:0000256" key="5">
    <source>
        <dbReference type="ARBA" id="ARBA00022475"/>
    </source>
</evidence>
<dbReference type="InterPro" id="IPR011115">
    <property type="entry name" value="SecA_DEAD"/>
</dbReference>
<dbReference type="SMART" id="SM00958">
    <property type="entry name" value="SecA_PP_bind"/>
    <property type="match status" value="1"/>
</dbReference>
<keyword evidence="12 15" id="KW-1278">Translocase</keyword>
<dbReference type="GO" id="GO:0043952">
    <property type="term" value="P:protein transport by the Sec complex"/>
    <property type="evidence" value="ECO:0007669"/>
    <property type="project" value="UniProtKB-ARBA"/>
</dbReference>
<dbReference type="GO" id="GO:0008564">
    <property type="term" value="F:protein-exporting ATPase activity"/>
    <property type="evidence" value="ECO:0007669"/>
    <property type="project" value="UniProtKB-EC"/>
</dbReference>
<dbReference type="InterPro" id="IPR000185">
    <property type="entry name" value="SecA"/>
</dbReference>
<evidence type="ECO:0000256" key="4">
    <source>
        <dbReference type="ARBA" id="ARBA00022448"/>
    </source>
</evidence>
<dbReference type="NCBIfam" id="NF009538">
    <property type="entry name" value="PRK12904.1"/>
    <property type="match status" value="1"/>
</dbReference>
<comment type="subunit">
    <text evidence="15">Monomer and homodimer. Part of the essential Sec protein translocation apparatus which comprises SecA, SecYEG and auxiliary proteins SecDF. Other proteins may also be involved.</text>
</comment>
<dbReference type="EMBL" id="FXBB01000007">
    <property type="protein sequence ID" value="SMG21561.1"/>
    <property type="molecule type" value="Genomic_DNA"/>
</dbReference>
<feature type="domain" description="SecA family profile" evidence="21">
    <location>
        <begin position="3"/>
        <end position="640"/>
    </location>
</feature>
<dbReference type="CDD" id="cd18803">
    <property type="entry name" value="SF2_C_secA"/>
    <property type="match status" value="1"/>
</dbReference>
<dbReference type="PROSITE" id="PS01312">
    <property type="entry name" value="SECA"/>
    <property type="match status" value="1"/>
</dbReference>
<dbReference type="STRING" id="561720.SAMN06275492_10764"/>
<keyword evidence="5 15" id="KW-1003">Cell membrane</keyword>
<evidence type="ECO:0000256" key="8">
    <source>
        <dbReference type="ARBA" id="ARBA00022741"/>
    </source>
</evidence>
<keyword evidence="4 15" id="KW-0813">Transport</keyword>
<dbReference type="GO" id="GO:0031522">
    <property type="term" value="C:cell envelope Sec protein transport complex"/>
    <property type="evidence" value="ECO:0007669"/>
    <property type="project" value="TreeGrafter"/>
</dbReference>
<dbReference type="InterPro" id="IPR020937">
    <property type="entry name" value="SecA_CS"/>
</dbReference>
<proteinExistence type="inferred from homology"/>
<keyword evidence="9" id="KW-0862">Zinc</keyword>
<dbReference type="InterPro" id="IPR036266">
    <property type="entry name" value="SecA_Wing/Scaffold_sf"/>
</dbReference>
<dbReference type="InterPro" id="IPR027417">
    <property type="entry name" value="P-loop_NTPase"/>
</dbReference>
<keyword evidence="10 15" id="KW-0067">ATP-binding</keyword>
<dbReference type="RefSeq" id="WP_085544126.1">
    <property type="nucleotide sequence ID" value="NZ_FXBB01000007.1"/>
</dbReference>
<feature type="compositionally biased region" description="Basic and acidic residues" evidence="18">
    <location>
        <begin position="882"/>
        <end position="898"/>
    </location>
</feature>
<evidence type="ECO:0000256" key="9">
    <source>
        <dbReference type="ARBA" id="ARBA00022833"/>
    </source>
</evidence>
<dbReference type="Pfam" id="PF01043">
    <property type="entry name" value="SecA_PP_bind"/>
    <property type="match status" value="1"/>
</dbReference>
<keyword evidence="8 15" id="KW-0547">Nucleotide-binding</keyword>
<evidence type="ECO:0000256" key="17">
    <source>
        <dbReference type="SAM" id="Coils"/>
    </source>
</evidence>
<dbReference type="Pfam" id="PF07517">
    <property type="entry name" value="SecA_DEAD"/>
    <property type="match status" value="1"/>
</dbReference>
<keyword evidence="6 15" id="KW-0963">Cytoplasm</keyword>
<dbReference type="CDD" id="cd17928">
    <property type="entry name" value="DEXDc_SecA"/>
    <property type="match status" value="1"/>
</dbReference>
<dbReference type="PANTHER" id="PTHR30612">
    <property type="entry name" value="SECA INNER MEMBRANE COMPONENT OF SEC PROTEIN SECRETION SYSTEM"/>
    <property type="match status" value="1"/>
</dbReference>
<evidence type="ECO:0000256" key="16">
    <source>
        <dbReference type="RuleBase" id="RU003874"/>
    </source>
</evidence>
<evidence type="ECO:0000256" key="11">
    <source>
        <dbReference type="ARBA" id="ARBA00022927"/>
    </source>
</evidence>
<dbReference type="GO" id="GO:0065002">
    <property type="term" value="P:intracellular protein transmembrane transport"/>
    <property type="evidence" value="ECO:0007669"/>
    <property type="project" value="UniProtKB-UniRule"/>
</dbReference>
<keyword evidence="7" id="KW-0479">Metal-binding</keyword>
<dbReference type="Gene3D" id="3.90.1440.10">
    <property type="entry name" value="SecA, preprotein cross-linking domain"/>
    <property type="match status" value="1"/>
</dbReference>
<dbReference type="InterPro" id="IPR014018">
    <property type="entry name" value="SecA_motor_DEAD"/>
</dbReference>
<dbReference type="Pfam" id="PF07516">
    <property type="entry name" value="SecA_SW"/>
    <property type="match status" value="1"/>
</dbReference>
<feature type="region of interest" description="Disordered" evidence="18">
    <location>
        <begin position="259"/>
        <end position="279"/>
    </location>
</feature>
<dbReference type="HAMAP" id="MF_01382">
    <property type="entry name" value="SecA"/>
    <property type="match status" value="1"/>
</dbReference>
<dbReference type="AlphaFoldDB" id="A0A1X7J2I6"/>
<evidence type="ECO:0000256" key="7">
    <source>
        <dbReference type="ARBA" id="ARBA00022723"/>
    </source>
</evidence>
<dbReference type="Pfam" id="PF21090">
    <property type="entry name" value="P-loop_SecA"/>
    <property type="match status" value="1"/>
</dbReference>
<dbReference type="Pfam" id="PF02810">
    <property type="entry name" value="SEC-C"/>
    <property type="match status" value="1"/>
</dbReference>
<dbReference type="InterPro" id="IPR011130">
    <property type="entry name" value="SecA_preprotein_X-link_dom"/>
</dbReference>
<evidence type="ECO:0000256" key="6">
    <source>
        <dbReference type="ARBA" id="ARBA00022490"/>
    </source>
</evidence>
<feature type="coiled-coil region" evidence="17">
    <location>
        <begin position="14"/>
        <end position="41"/>
    </location>
</feature>
<organism evidence="22 23">
    <name type="scientific">Dethiosulfovibrio salsuginis</name>
    <dbReference type="NCBI Taxonomy" id="561720"/>
    <lineage>
        <taxon>Bacteria</taxon>
        <taxon>Thermotogati</taxon>
        <taxon>Synergistota</taxon>
        <taxon>Synergistia</taxon>
        <taxon>Synergistales</taxon>
        <taxon>Dethiosulfovibrionaceae</taxon>
        <taxon>Dethiosulfovibrio</taxon>
    </lineage>
</organism>
<dbReference type="Gene3D" id="1.10.3060.10">
    <property type="entry name" value="Helical scaffold and wing domains of SecA"/>
    <property type="match status" value="1"/>
</dbReference>
<dbReference type="PROSITE" id="PS51192">
    <property type="entry name" value="HELICASE_ATP_BIND_1"/>
    <property type="match status" value="1"/>
</dbReference>
<evidence type="ECO:0000256" key="1">
    <source>
        <dbReference type="ARBA" id="ARBA00001947"/>
    </source>
</evidence>
<dbReference type="InterPro" id="IPR011116">
    <property type="entry name" value="SecA_Wing/Scaffold"/>
</dbReference>
<evidence type="ECO:0000256" key="3">
    <source>
        <dbReference type="ARBA" id="ARBA00007650"/>
    </source>
</evidence>
<evidence type="ECO:0000256" key="18">
    <source>
        <dbReference type="SAM" id="MobiDB-lite"/>
    </source>
</evidence>
<comment type="cofactor">
    <cofactor evidence="1">
        <name>Zn(2+)</name>
        <dbReference type="ChEBI" id="CHEBI:29105"/>
    </cofactor>
</comment>
<feature type="domain" description="Helicase C-terminal" evidence="20">
    <location>
        <begin position="447"/>
        <end position="656"/>
    </location>
</feature>
<evidence type="ECO:0000256" key="14">
    <source>
        <dbReference type="ARBA" id="ARBA00023136"/>
    </source>
</evidence>
<feature type="compositionally biased region" description="Low complexity" evidence="18">
    <location>
        <begin position="871"/>
        <end position="880"/>
    </location>
</feature>
<dbReference type="NCBIfam" id="TIGR00963">
    <property type="entry name" value="secA"/>
    <property type="match status" value="1"/>
</dbReference>
<evidence type="ECO:0000259" key="19">
    <source>
        <dbReference type="PROSITE" id="PS51192"/>
    </source>
</evidence>
<dbReference type="EC" id="7.4.2.8" evidence="15"/>
<dbReference type="InterPro" id="IPR044722">
    <property type="entry name" value="SecA_SF2_C"/>
</dbReference>
<keyword evidence="23" id="KW-1185">Reference proteome</keyword>
<feature type="domain" description="Helicase ATP-binding" evidence="19">
    <location>
        <begin position="95"/>
        <end position="276"/>
    </location>
</feature>
<dbReference type="FunFam" id="3.90.1440.10:FF:000002">
    <property type="entry name" value="Protein translocase subunit SecA"/>
    <property type="match status" value="1"/>
</dbReference>
<dbReference type="InterPro" id="IPR036670">
    <property type="entry name" value="SecA_X-link_sf"/>
</dbReference>
<evidence type="ECO:0000256" key="15">
    <source>
        <dbReference type="HAMAP-Rule" id="MF_01382"/>
    </source>
</evidence>
<dbReference type="PROSITE" id="PS51194">
    <property type="entry name" value="HELICASE_CTER"/>
    <property type="match status" value="1"/>
</dbReference>
<sequence>MFGSLKKALGLDPNERALKSYRKTVEEINSLESRMQSLSDDDITVRALAIKDEFSGLEGQDLSQAMSDRLPEVFAMVREASVRKLGLRHFDVQMMGGIALHQGNIAEMKTGEGKTLVAPLAVILNALSGKGVHVVTVNDYLAKRDSSWMSPLYNALGLSVGVIYSFMDPEERRRAYLSDITYGTNSEFGFDYLRDNMVLSQSQMVQRGHNYCIVDEVDSILVDEARTPLIISGPSEDSEEPYVRADQIASRLSGVAKDPNEVKPSVLDGQERPEPDGDFEFDEKERSVALTSRGIAKCEEALSIPDLFTDMAHADMAHKILQAVKARTLFKRDVHYMIKDNEIVIVDEFTGRLMFGRRFSDGLHQAIEAKEKVKIGKESQTLATITLQNYFRMYGKLAGMTGTAVTEAEEFKEIYGLGVICIPTNRPIVREDFADQVYRTKGEKFAAVADEIQNISSQGRPILVGTTSVEQSERLSKLLKARKVPHQVLNAKYHERESIIIAQAGRIGAVTVATNMAGRGTDILLGGNPEYLAQEELRKEGQEIGEAPEKYQALLEKHRESCAQEKAKVLELGGLCILGTERHEARRIDNQLRGRSGRQGDPGSSRFYLSLEDDLLRLFGSEKIQGIMGKLGLEEGEAIEHPLLTRAIESAQKKVEQLHYDIRRQLLMYDNVMNRQREAVYDERQRILTDQQVIDHGWEIVGGVAEDVIDRHFPENGELDPVGAASKLKAIFWPGVEAPLEGVDSLHALPEAKDAVLSDLRSSYFLRVKQIGEDNCTDLFRFISLHVLDGSWKEHLLAMDALRQGIGLRAVGQKDPLLEYQFESYSLFQESMAQVRESIAQLLFRVAVVSENRVPRRQPVRESRDFHVPSPGGVPVPGADAGDGRHEPFRREGRKIGRNEPCPCGSGKKYKACCGKNS</sequence>
<feature type="region of interest" description="Disordered" evidence="18">
    <location>
        <begin position="859"/>
        <end position="918"/>
    </location>
</feature>
<reference evidence="23" key="1">
    <citation type="submission" date="2017-04" db="EMBL/GenBank/DDBJ databases">
        <authorList>
            <person name="Varghese N."/>
            <person name="Submissions S."/>
        </authorList>
    </citation>
    <scope>NUCLEOTIDE SEQUENCE [LARGE SCALE GENOMIC DNA]</scope>
    <source>
        <strain evidence="23">USBA 82</strain>
    </source>
</reference>